<dbReference type="SUPFAM" id="SSF55073">
    <property type="entry name" value="Nucleotide cyclase"/>
    <property type="match status" value="1"/>
</dbReference>
<dbReference type="Gene3D" id="3.30.70.270">
    <property type="match status" value="1"/>
</dbReference>
<dbReference type="SMART" id="SM00086">
    <property type="entry name" value="PAC"/>
    <property type="match status" value="4"/>
</dbReference>
<comment type="subcellular location">
    <subcellularLocation>
        <location evidence="1">Cell inner membrane</location>
        <topology evidence="1">Multi-pass membrane protein</topology>
    </subcellularLocation>
</comment>
<dbReference type="Pfam" id="PF13185">
    <property type="entry name" value="GAF_2"/>
    <property type="match status" value="1"/>
</dbReference>
<dbReference type="Gene3D" id="2.10.70.100">
    <property type="match status" value="1"/>
</dbReference>
<feature type="coiled-coil region" evidence="10">
    <location>
        <begin position="938"/>
        <end position="965"/>
    </location>
</feature>
<dbReference type="InterPro" id="IPR029787">
    <property type="entry name" value="Nucleotide_cyclase"/>
</dbReference>
<gene>
    <name evidence="14" type="ORF">SAMN06295933_1322</name>
</gene>
<dbReference type="SMART" id="SM00267">
    <property type="entry name" value="GGDEF"/>
    <property type="match status" value="1"/>
</dbReference>
<dbReference type="InterPro" id="IPR035965">
    <property type="entry name" value="PAS-like_dom_sf"/>
</dbReference>
<dbReference type="AlphaFoldDB" id="A0A1X7CVM1"/>
<evidence type="ECO:0000256" key="9">
    <source>
        <dbReference type="ARBA" id="ARBA00023136"/>
    </source>
</evidence>
<keyword evidence="6" id="KW-0677">Repeat</keyword>
<accession>A0A1X7CVM1</accession>
<dbReference type="InterPro" id="IPR000160">
    <property type="entry name" value="GGDEF_dom"/>
</dbReference>
<evidence type="ECO:0000256" key="8">
    <source>
        <dbReference type="ARBA" id="ARBA00022989"/>
    </source>
</evidence>
<keyword evidence="15" id="KW-1185">Reference proteome</keyword>
<dbReference type="PROSITE" id="PS50112">
    <property type="entry name" value="PAS"/>
    <property type="match status" value="2"/>
</dbReference>
<dbReference type="InterPro" id="IPR001610">
    <property type="entry name" value="PAC"/>
</dbReference>
<dbReference type="Proteomes" id="UP000192906">
    <property type="component" value="Unassembled WGS sequence"/>
</dbReference>
<protein>
    <submittedName>
        <fullName evidence="14">PAS domain S-box-containing protein/diguanylate cyclase (GGDEF) domain-containing protein</fullName>
    </submittedName>
</protein>
<keyword evidence="2" id="KW-1003">Cell membrane</keyword>
<feature type="domain" description="GGDEF" evidence="13">
    <location>
        <begin position="876"/>
        <end position="1014"/>
    </location>
</feature>
<feature type="domain" description="PAS" evidence="11">
    <location>
        <begin position="723"/>
        <end position="793"/>
    </location>
</feature>
<dbReference type="InterPro" id="IPR052155">
    <property type="entry name" value="Biofilm_reg_signaling"/>
</dbReference>
<name>A0A1X7CVM1_9BACT</name>
<keyword evidence="5" id="KW-0812">Transmembrane</keyword>
<dbReference type="SMART" id="SM00065">
    <property type="entry name" value="GAF"/>
    <property type="match status" value="1"/>
</dbReference>
<dbReference type="RefSeq" id="WP_170921382.1">
    <property type="nucleotide sequence ID" value="NZ_FWZU01000002.1"/>
</dbReference>
<dbReference type="SMART" id="SM00091">
    <property type="entry name" value="PAS"/>
    <property type="match status" value="5"/>
</dbReference>
<dbReference type="FunFam" id="2.10.70.100:FF:000001">
    <property type="entry name" value="Sensory transduction histidine kinase"/>
    <property type="match status" value="1"/>
</dbReference>
<keyword evidence="10" id="KW-0175">Coiled coil</keyword>
<evidence type="ECO:0000256" key="3">
    <source>
        <dbReference type="ARBA" id="ARBA00022519"/>
    </source>
</evidence>
<dbReference type="PROSITE" id="PS50887">
    <property type="entry name" value="GGDEF"/>
    <property type="match status" value="1"/>
</dbReference>
<keyword evidence="8" id="KW-1133">Transmembrane helix</keyword>
<dbReference type="InterPro" id="IPR043128">
    <property type="entry name" value="Rev_trsase/Diguanyl_cyclase"/>
</dbReference>
<dbReference type="GO" id="GO:0016740">
    <property type="term" value="F:transferase activity"/>
    <property type="evidence" value="ECO:0007669"/>
    <property type="project" value="UniProtKB-KW"/>
</dbReference>
<evidence type="ECO:0000256" key="6">
    <source>
        <dbReference type="ARBA" id="ARBA00022737"/>
    </source>
</evidence>
<dbReference type="PANTHER" id="PTHR44757">
    <property type="entry name" value="DIGUANYLATE CYCLASE DGCP"/>
    <property type="match status" value="1"/>
</dbReference>
<evidence type="ECO:0000256" key="2">
    <source>
        <dbReference type="ARBA" id="ARBA00022475"/>
    </source>
</evidence>
<dbReference type="Pfam" id="PF13188">
    <property type="entry name" value="PAS_8"/>
    <property type="match status" value="1"/>
</dbReference>
<dbReference type="InterPro" id="IPR013655">
    <property type="entry name" value="PAS_fold_3"/>
</dbReference>
<dbReference type="InterPro" id="IPR000014">
    <property type="entry name" value="PAS"/>
</dbReference>
<dbReference type="EMBL" id="FWZU01000002">
    <property type="protein sequence ID" value="SMF03937.1"/>
    <property type="molecule type" value="Genomic_DNA"/>
</dbReference>
<feature type="domain" description="PAS" evidence="11">
    <location>
        <begin position="136"/>
        <end position="184"/>
    </location>
</feature>
<dbReference type="SUPFAM" id="SSF55785">
    <property type="entry name" value="PYP-like sensor domain (PAS domain)"/>
    <property type="match status" value="5"/>
</dbReference>
<reference evidence="15" key="1">
    <citation type="submission" date="2017-04" db="EMBL/GenBank/DDBJ databases">
        <authorList>
            <person name="Varghese N."/>
            <person name="Submissions S."/>
        </authorList>
    </citation>
    <scope>NUCLEOTIDE SEQUENCE [LARGE SCALE GENOMIC DNA]</scope>
    <source>
        <strain evidence="15">K3S</strain>
    </source>
</reference>
<proteinExistence type="predicted"/>
<dbReference type="NCBIfam" id="TIGR00229">
    <property type="entry name" value="sensory_box"/>
    <property type="match status" value="4"/>
</dbReference>
<evidence type="ECO:0000256" key="10">
    <source>
        <dbReference type="SAM" id="Coils"/>
    </source>
</evidence>
<dbReference type="InterPro" id="IPR000700">
    <property type="entry name" value="PAS-assoc_C"/>
</dbReference>
<dbReference type="InterPro" id="IPR029016">
    <property type="entry name" value="GAF-like_dom_sf"/>
</dbReference>
<evidence type="ECO:0000256" key="4">
    <source>
        <dbReference type="ARBA" id="ARBA00022679"/>
    </source>
</evidence>
<dbReference type="PANTHER" id="PTHR44757:SF2">
    <property type="entry name" value="BIOFILM ARCHITECTURE MAINTENANCE PROTEIN MBAA"/>
    <property type="match status" value="1"/>
</dbReference>
<sequence length="1014" mass="115942">MELSSADFQDLLNKNDLCKGLFDSSPEAIVITAPDGYVVASNLKARELLGYLDGASLPQNILETYCNPAERCQLLSKLSEHGSVAGLELDLRHKNGSTINSRINVSVVSINEQSLFITTLTDITKLRASEVALRKSEEKFSNIFEASPDAILLLDKDSRIFDCNKKAIQVFGSSKEELLENTFLNFSPQCQPDGQNSRELVLSNISLVLSGTQLYFPWKQQLKDGTLLDCEVSFRPIKIGNEILVLCIICDYTERFRAQKKIELDEIRFEALYNLSKMRDKTSSEILEFVLEAAVLITESDIGYIYFVNEDETELTLHAWSRNVMPQCAVVEYPVVYKVENTGLWGEAVRLRRPTITNDYANCSEKRGMPEGHVPVIRHMNIPLFDNDRIVILAGVGNKSSDYTQEDVNQLTLLMEGMWQILRRKKADEALLHSYEELESKVLKRTEELTAAYENLKLNNEQIQREVKQRMVVEKKLQENANRFDLATRAGGIGVWERHLVSKKSIWDARMREIYNIGLDEGELSDDLWQSRVHPDDLFEAEREIQSAIERSGHFDSEFRIVWPNGEIRYIKASALVSYDESGKPQSMSGINIDITESKRMEEGLRRYEQIISTTPDLFSLVNSECKYVMVNDAYLNGFGRARESFIGSHIGDVIGWENFKKRSEPMIKAAFKGETVGYKVWMEIPIMGRRFMSVTYQPIDSLAGEERFVAINGHDLTALKIAEKDRQHIFEVSIDMLCVADFNDSFIELNPAWSTTLGWSTEELKQHKLSGLVHPEDKGRTLEIKKRLFSGESVHHFENRYQYKDGSWKWLSWNCIADLVRKQVVAVVRDVTMQKKMMEELKTLANTDSLTGANNRRFFIEKAKLEFERFKRYGGTICMIMMDIDDFKNINDTYGHDAGDVVLKELVRCCRETLRTTDIFGRVGGEEFAAVLVHGDINTAKLIAERLRRKLKKMEVEINGKVIRFTVSIGLACLSEKDNPSDNDYSLEGILKQADRCLYKAKQEGKDRVVWKL</sequence>
<dbReference type="Gene3D" id="3.30.450.40">
    <property type="match status" value="1"/>
</dbReference>
<keyword evidence="9" id="KW-0472">Membrane</keyword>
<evidence type="ECO:0000256" key="5">
    <source>
        <dbReference type="ARBA" id="ARBA00022692"/>
    </source>
</evidence>
<evidence type="ECO:0000256" key="7">
    <source>
        <dbReference type="ARBA" id="ARBA00022741"/>
    </source>
</evidence>
<dbReference type="GO" id="GO:0005886">
    <property type="term" value="C:plasma membrane"/>
    <property type="evidence" value="ECO:0007669"/>
    <property type="project" value="UniProtKB-SubCell"/>
</dbReference>
<dbReference type="InterPro" id="IPR003018">
    <property type="entry name" value="GAF"/>
</dbReference>
<evidence type="ECO:0000313" key="14">
    <source>
        <dbReference type="EMBL" id="SMF03937.1"/>
    </source>
</evidence>
<evidence type="ECO:0000256" key="1">
    <source>
        <dbReference type="ARBA" id="ARBA00004429"/>
    </source>
</evidence>
<organism evidence="14 15">
    <name type="scientific">Desulfovibrio gilichinskyi</name>
    <dbReference type="NCBI Taxonomy" id="1519643"/>
    <lineage>
        <taxon>Bacteria</taxon>
        <taxon>Pseudomonadati</taxon>
        <taxon>Thermodesulfobacteriota</taxon>
        <taxon>Desulfovibrionia</taxon>
        <taxon>Desulfovibrionales</taxon>
        <taxon>Desulfovibrionaceae</taxon>
        <taxon>Desulfovibrio</taxon>
    </lineage>
</organism>
<dbReference type="Pfam" id="PF13426">
    <property type="entry name" value="PAS_9"/>
    <property type="match status" value="2"/>
</dbReference>
<feature type="domain" description="PAC" evidence="12">
    <location>
        <begin position="555"/>
        <end position="607"/>
    </location>
</feature>
<dbReference type="Pfam" id="PF08447">
    <property type="entry name" value="PAS_3"/>
    <property type="match status" value="2"/>
</dbReference>
<keyword evidence="3" id="KW-0997">Cell inner membrane</keyword>
<evidence type="ECO:0000259" key="11">
    <source>
        <dbReference type="PROSITE" id="PS50112"/>
    </source>
</evidence>
<dbReference type="GO" id="GO:0000166">
    <property type="term" value="F:nucleotide binding"/>
    <property type="evidence" value="ECO:0007669"/>
    <property type="project" value="UniProtKB-KW"/>
</dbReference>
<evidence type="ECO:0000259" key="13">
    <source>
        <dbReference type="PROSITE" id="PS50887"/>
    </source>
</evidence>
<keyword evidence="7" id="KW-0547">Nucleotide-binding</keyword>
<dbReference type="Pfam" id="PF00990">
    <property type="entry name" value="GGDEF"/>
    <property type="match status" value="1"/>
</dbReference>
<evidence type="ECO:0000259" key="12">
    <source>
        <dbReference type="PROSITE" id="PS50113"/>
    </source>
</evidence>
<dbReference type="CDD" id="cd00130">
    <property type="entry name" value="PAS"/>
    <property type="match status" value="5"/>
</dbReference>
<dbReference type="PROSITE" id="PS50113">
    <property type="entry name" value="PAC"/>
    <property type="match status" value="1"/>
</dbReference>
<evidence type="ECO:0000313" key="15">
    <source>
        <dbReference type="Proteomes" id="UP000192906"/>
    </source>
</evidence>
<keyword evidence="4" id="KW-0808">Transferase</keyword>
<dbReference type="CDD" id="cd01949">
    <property type="entry name" value="GGDEF"/>
    <property type="match status" value="1"/>
</dbReference>
<dbReference type="SUPFAM" id="SSF55781">
    <property type="entry name" value="GAF domain-like"/>
    <property type="match status" value="1"/>
</dbReference>
<dbReference type="NCBIfam" id="TIGR00254">
    <property type="entry name" value="GGDEF"/>
    <property type="match status" value="1"/>
</dbReference>
<dbReference type="FunFam" id="3.30.70.270:FF:000001">
    <property type="entry name" value="Diguanylate cyclase domain protein"/>
    <property type="match status" value="1"/>
</dbReference>
<dbReference type="Gene3D" id="3.30.450.20">
    <property type="entry name" value="PAS domain"/>
    <property type="match status" value="5"/>
</dbReference>
<dbReference type="STRING" id="1519643.SAMN06295933_1322"/>